<dbReference type="GO" id="GO:0004139">
    <property type="term" value="F:deoxyribose-phosphate aldolase activity"/>
    <property type="evidence" value="ECO:0007669"/>
    <property type="project" value="UniProtKB-EC"/>
</dbReference>
<dbReference type="EC" id="4.1.2.4" evidence="3"/>
<name>A0A085N5L0_9BILA</name>
<dbReference type="PANTHER" id="PTHR10889:SF3">
    <property type="entry name" value="DEOXYRIBOSE-PHOSPHATE ALDOLASE"/>
    <property type="match status" value="1"/>
</dbReference>
<dbReference type="Proteomes" id="UP000030764">
    <property type="component" value="Unassembled WGS sequence"/>
</dbReference>
<evidence type="ECO:0000256" key="2">
    <source>
        <dbReference type="ARBA" id="ARBA00009473"/>
    </source>
</evidence>
<dbReference type="InterPro" id="IPR011343">
    <property type="entry name" value="DeoC"/>
</dbReference>
<comment type="catalytic activity">
    <reaction evidence="8">
        <text>2-deoxy-D-ribose 5-phosphate = D-glyceraldehyde 3-phosphate + acetaldehyde</text>
        <dbReference type="Rhea" id="RHEA:12821"/>
        <dbReference type="ChEBI" id="CHEBI:15343"/>
        <dbReference type="ChEBI" id="CHEBI:59776"/>
        <dbReference type="ChEBI" id="CHEBI:62877"/>
        <dbReference type="EC" id="4.1.2.4"/>
    </reaction>
</comment>
<dbReference type="GO" id="GO:0046386">
    <property type="term" value="P:deoxyribose phosphate catabolic process"/>
    <property type="evidence" value="ECO:0007669"/>
    <property type="project" value="UniProtKB-UniPathway"/>
</dbReference>
<evidence type="ECO:0000313" key="11">
    <source>
        <dbReference type="Proteomes" id="UP000030764"/>
    </source>
</evidence>
<dbReference type="UniPathway" id="UPA00002">
    <property type="reaction ID" value="UER00468"/>
</dbReference>
<gene>
    <name evidence="9" type="ORF">M513_09116</name>
    <name evidence="10" type="ORF">M514_09116</name>
</gene>
<dbReference type="EMBL" id="KL363260">
    <property type="protein sequence ID" value="KFD50023.1"/>
    <property type="molecule type" value="Genomic_DNA"/>
</dbReference>
<comment type="pathway">
    <text evidence="1">Carbohydrate degradation; 2-deoxy-D-ribose 1-phosphate degradation; D-glyceraldehyde 3-phosphate and acetaldehyde from 2-deoxy-alpha-D-ribose 1-phosphate: step 2/2.</text>
</comment>
<evidence type="ECO:0000256" key="5">
    <source>
        <dbReference type="ARBA" id="ARBA00023270"/>
    </source>
</evidence>
<evidence type="ECO:0000256" key="3">
    <source>
        <dbReference type="ARBA" id="ARBA00012515"/>
    </source>
</evidence>
<proteinExistence type="inferred from homology"/>
<evidence type="ECO:0000256" key="8">
    <source>
        <dbReference type="ARBA" id="ARBA00048791"/>
    </source>
</evidence>
<reference evidence="10 11" key="1">
    <citation type="journal article" date="2014" name="Nat. Genet.">
        <title>Genome and transcriptome of the porcine whipworm Trichuris suis.</title>
        <authorList>
            <person name="Jex A.R."/>
            <person name="Nejsum P."/>
            <person name="Schwarz E.M."/>
            <person name="Hu L."/>
            <person name="Young N.D."/>
            <person name="Hall R.S."/>
            <person name="Korhonen P.K."/>
            <person name="Liao S."/>
            <person name="Thamsborg S."/>
            <person name="Xia J."/>
            <person name="Xu P."/>
            <person name="Wang S."/>
            <person name="Scheerlinck J.P."/>
            <person name="Hofmann A."/>
            <person name="Sternberg P.W."/>
            <person name="Wang J."/>
            <person name="Gasser R.B."/>
        </authorList>
    </citation>
    <scope>NUCLEOTIDE SEQUENCE [LARGE SCALE GENOMIC DNA]</scope>
    <source>
        <strain evidence="10">DCEP-RM93F</strain>
        <strain evidence="9">DCEP-RM93M</strain>
    </source>
</reference>
<dbReference type="InterPro" id="IPR002915">
    <property type="entry name" value="DeoC/FbaB/LacD_aldolase"/>
</dbReference>
<dbReference type="InterPro" id="IPR013785">
    <property type="entry name" value="Aldolase_TIM"/>
</dbReference>
<dbReference type="SMART" id="SM01133">
    <property type="entry name" value="DeoC"/>
    <property type="match status" value="1"/>
</dbReference>
<dbReference type="GO" id="GO:0016052">
    <property type="term" value="P:carbohydrate catabolic process"/>
    <property type="evidence" value="ECO:0007669"/>
    <property type="project" value="TreeGrafter"/>
</dbReference>
<organism evidence="10">
    <name type="scientific">Trichuris suis</name>
    <name type="common">pig whipworm</name>
    <dbReference type="NCBI Taxonomy" id="68888"/>
    <lineage>
        <taxon>Eukaryota</taxon>
        <taxon>Metazoa</taxon>
        <taxon>Ecdysozoa</taxon>
        <taxon>Nematoda</taxon>
        <taxon>Enoplea</taxon>
        <taxon>Dorylaimia</taxon>
        <taxon>Trichinellida</taxon>
        <taxon>Trichuridae</taxon>
        <taxon>Trichuris</taxon>
    </lineage>
</organism>
<protein>
    <recommendedName>
        <fullName evidence="3">deoxyribose-phosphate aldolase</fullName>
        <ecNumber evidence="3">4.1.2.4</ecNumber>
    </recommendedName>
    <alternativeName>
        <fullName evidence="7">2-deoxy-D-ribose 5-phosphate aldolase</fullName>
    </alternativeName>
    <alternativeName>
        <fullName evidence="6">Phosphodeoxyriboaldolase</fullName>
    </alternativeName>
</protein>
<evidence type="ECO:0000313" key="10">
    <source>
        <dbReference type="EMBL" id="KFD64756.1"/>
    </source>
</evidence>
<dbReference type="GO" id="GO:0009264">
    <property type="term" value="P:deoxyribonucleotide catabolic process"/>
    <property type="evidence" value="ECO:0007669"/>
    <property type="project" value="InterPro"/>
</dbReference>
<dbReference type="PANTHER" id="PTHR10889">
    <property type="entry name" value="DEOXYRIBOSE-PHOSPHATE ALDOLASE"/>
    <property type="match status" value="1"/>
</dbReference>
<dbReference type="EMBL" id="KL367551">
    <property type="protein sequence ID" value="KFD64756.1"/>
    <property type="molecule type" value="Genomic_DNA"/>
</dbReference>
<evidence type="ECO:0000256" key="6">
    <source>
        <dbReference type="ARBA" id="ARBA00031814"/>
    </source>
</evidence>
<dbReference type="NCBIfam" id="TIGR00126">
    <property type="entry name" value="deoC"/>
    <property type="match status" value="1"/>
</dbReference>
<evidence type="ECO:0000313" key="9">
    <source>
        <dbReference type="EMBL" id="KFD50023.1"/>
    </source>
</evidence>
<keyword evidence="11" id="KW-1185">Reference proteome</keyword>
<dbReference type="AlphaFoldDB" id="A0A085N5L0"/>
<evidence type="ECO:0000256" key="4">
    <source>
        <dbReference type="ARBA" id="ARBA00023239"/>
    </source>
</evidence>
<dbReference type="Gene3D" id="3.20.20.70">
    <property type="entry name" value="Aldolase class I"/>
    <property type="match status" value="1"/>
</dbReference>
<dbReference type="GO" id="GO:0005737">
    <property type="term" value="C:cytoplasm"/>
    <property type="evidence" value="ECO:0007669"/>
    <property type="project" value="InterPro"/>
</dbReference>
<accession>A0A085N5L0</accession>
<evidence type="ECO:0000256" key="7">
    <source>
        <dbReference type="ARBA" id="ARBA00032755"/>
    </source>
</evidence>
<keyword evidence="5" id="KW-0704">Schiff base</keyword>
<dbReference type="Proteomes" id="UP000030758">
    <property type="component" value="Unassembled WGS sequence"/>
</dbReference>
<comment type="similarity">
    <text evidence="2">Belongs to the DeoC/FbaB aldolase family. DeoC type 2 subfamily.</text>
</comment>
<sequence length="319" mass="35562">MASCFEPLEFNQGLVEPGIFDEEDIQEARSYMDGRLQGLTELERCQLALQMVRCLDLTSLRAIDTTSDVENLVDRAMRPFGSIFPSNSGRLINCSAVCVYPSLVADAVRYRNEKYPNANLKVATVAGGFPSGQYLLETKTLEVQLAVEDGADEVDVVINRALATKGKWEKIHEELTRMKMKCPPHVRMKTILSVGDLTSSGDVYRASMVAMLAGSDFIKTSTGKEEANATFYHSYPMCLAIRNFFKHFQRRVGFKAAGGIRCLDDALIHFLVVEHMLGDEWTKPDLFRIGASSLLKDIIDSFANIPKGFNIGEFLNDHV</sequence>
<keyword evidence="4" id="KW-0456">Lyase</keyword>
<dbReference type="SUPFAM" id="SSF51569">
    <property type="entry name" value="Aldolase"/>
    <property type="match status" value="1"/>
</dbReference>
<evidence type="ECO:0000256" key="1">
    <source>
        <dbReference type="ARBA" id="ARBA00004816"/>
    </source>
</evidence>
<dbReference type="Pfam" id="PF01791">
    <property type="entry name" value="DeoC"/>
    <property type="match status" value="1"/>
</dbReference>